<evidence type="ECO:0000313" key="1">
    <source>
        <dbReference type="EMBL" id="KAK7102182.1"/>
    </source>
</evidence>
<protein>
    <submittedName>
        <fullName evidence="1">Uncharacterized protein</fullName>
    </submittedName>
</protein>
<comment type="caution">
    <text evidence="1">The sequence shown here is derived from an EMBL/GenBank/DDBJ whole genome shotgun (WGS) entry which is preliminary data.</text>
</comment>
<gene>
    <name evidence="1" type="ORF">V1264_020442</name>
</gene>
<dbReference type="Proteomes" id="UP001374579">
    <property type="component" value="Unassembled WGS sequence"/>
</dbReference>
<reference evidence="1 2" key="1">
    <citation type="submission" date="2024-02" db="EMBL/GenBank/DDBJ databases">
        <title>Chromosome-scale genome assembly of the rough periwinkle Littorina saxatilis.</title>
        <authorList>
            <person name="De Jode A."/>
            <person name="Faria R."/>
            <person name="Formenti G."/>
            <person name="Sims Y."/>
            <person name="Smith T.P."/>
            <person name="Tracey A."/>
            <person name="Wood J.M.D."/>
            <person name="Zagrodzka Z.B."/>
            <person name="Johannesson K."/>
            <person name="Butlin R.K."/>
            <person name="Leder E.H."/>
        </authorList>
    </citation>
    <scope>NUCLEOTIDE SEQUENCE [LARGE SCALE GENOMIC DNA]</scope>
    <source>
        <strain evidence="1">Snail1</strain>
        <tissue evidence="1">Muscle</tissue>
    </source>
</reference>
<organism evidence="1 2">
    <name type="scientific">Littorina saxatilis</name>
    <dbReference type="NCBI Taxonomy" id="31220"/>
    <lineage>
        <taxon>Eukaryota</taxon>
        <taxon>Metazoa</taxon>
        <taxon>Spiralia</taxon>
        <taxon>Lophotrochozoa</taxon>
        <taxon>Mollusca</taxon>
        <taxon>Gastropoda</taxon>
        <taxon>Caenogastropoda</taxon>
        <taxon>Littorinimorpha</taxon>
        <taxon>Littorinoidea</taxon>
        <taxon>Littorinidae</taxon>
        <taxon>Littorina</taxon>
    </lineage>
</organism>
<sequence length="69" mass="7984">MYLLLNLLGAEASLVDINIILLRESAVVRRQRSAARTTTVRLFRLWDRLIAHEKTPRQTLRAASHFMPL</sequence>
<dbReference type="AlphaFoldDB" id="A0AAN9GBJ0"/>
<accession>A0AAN9GBJ0</accession>
<dbReference type="EMBL" id="JBAMIC010000010">
    <property type="protein sequence ID" value="KAK7102182.1"/>
    <property type="molecule type" value="Genomic_DNA"/>
</dbReference>
<proteinExistence type="predicted"/>
<evidence type="ECO:0000313" key="2">
    <source>
        <dbReference type="Proteomes" id="UP001374579"/>
    </source>
</evidence>
<keyword evidence="2" id="KW-1185">Reference proteome</keyword>
<name>A0AAN9GBJ0_9CAEN</name>